<dbReference type="GO" id="GO:0005739">
    <property type="term" value="C:mitochondrion"/>
    <property type="evidence" value="ECO:0007669"/>
    <property type="project" value="TreeGrafter"/>
</dbReference>
<comment type="catalytic activity">
    <reaction evidence="5 6">
        <text>adenosine(37) in tRNA + dimethylallyl diphosphate = N(6)-dimethylallyladenosine(37) in tRNA + diphosphate</text>
        <dbReference type="Rhea" id="RHEA:26482"/>
        <dbReference type="Rhea" id="RHEA-COMP:10162"/>
        <dbReference type="Rhea" id="RHEA-COMP:10375"/>
        <dbReference type="ChEBI" id="CHEBI:33019"/>
        <dbReference type="ChEBI" id="CHEBI:57623"/>
        <dbReference type="ChEBI" id="CHEBI:74411"/>
        <dbReference type="ChEBI" id="CHEBI:74415"/>
        <dbReference type="EC" id="2.5.1.75"/>
    </reaction>
</comment>
<evidence type="ECO:0000256" key="3">
    <source>
        <dbReference type="ARBA" id="ARBA00022741"/>
    </source>
</evidence>
<organism evidence="9 10">
    <name type="scientific">Lepraria neglecta</name>
    <dbReference type="NCBI Taxonomy" id="209136"/>
    <lineage>
        <taxon>Eukaryota</taxon>
        <taxon>Fungi</taxon>
        <taxon>Dikarya</taxon>
        <taxon>Ascomycota</taxon>
        <taxon>Pezizomycotina</taxon>
        <taxon>Lecanoromycetes</taxon>
        <taxon>OSLEUM clade</taxon>
        <taxon>Lecanoromycetidae</taxon>
        <taxon>Lecanorales</taxon>
        <taxon>Lecanorineae</taxon>
        <taxon>Stereocaulaceae</taxon>
        <taxon>Lepraria</taxon>
    </lineage>
</organism>
<dbReference type="PANTHER" id="PTHR11088">
    <property type="entry name" value="TRNA DIMETHYLALLYLTRANSFERASE"/>
    <property type="match status" value="1"/>
</dbReference>
<dbReference type="PANTHER" id="PTHR11088:SF89">
    <property type="entry name" value="TRNA DIMETHYLALLYLTRANSFERASE"/>
    <property type="match status" value="1"/>
</dbReference>
<comment type="function">
    <text evidence="5">Catalyzes the transfer of a dimethylallyl group onto the adenine at position 37.</text>
</comment>
<gene>
    <name evidence="9" type="ORF">OEA41_008853</name>
</gene>
<dbReference type="InterPro" id="IPR018022">
    <property type="entry name" value="IPT"/>
</dbReference>
<dbReference type="InterPro" id="IPR036236">
    <property type="entry name" value="Znf_C2H2_sf"/>
</dbReference>
<evidence type="ECO:0000256" key="7">
    <source>
        <dbReference type="RuleBase" id="RU003785"/>
    </source>
</evidence>
<dbReference type="SUPFAM" id="SSF52540">
    <property type="entry name" value="P-loop containing nucleoside triphosphate hydrolases"/>
    <property type="match status" value="2"/>
</dbReference>
<dbReference type="GO" id="GO:0005524">
    <property type="term" value="F:ATP binding"/>
    <property type="evidence" value="ECO:0007669"/>
    <property type="project" value="UniProtKB-UniRule"/>
</dbReference>
<dbReference type="EC" id="2.5.1.75" evidence="5 6"/>
<proteinExistence type="inferred from homology"/>
<comment type="similarity">
    <text evidence="1 5 7">Belongs to the IPP transferase family.</text>
</comment>
<reference evidence="9" key="1">
    <citation type="submission" date="2022-11" db="EMBL/GenBank/DDBJ databases">
        <title>Chromosomal genome sequence assembly and mating type (MAT) locus characterization of the leprose asexual lichenized fungus Lepraria neglecta (Nyl.) Erichsen.</title>
        <authorList>
            <person name="Allen J.L."/>
            <person name="Pfeffer B."/>
        </authorList>
    </citation>
    <scope>NUCLEOTIDE SEQUENCE</scope>
    <source>
        <strain evidence="9">Allen 5258</strain>
    </source>
</reference>
<dbReference type="SUPFAM" id="SSF57667">
    <property type="entry name" value="beta-beta-alpha zinc fingers"/>
    <property type="match status" value="1"/>
</dbReference>
<dbReference type="HAMAP" id="MF_00185">
    <property type="entry name" value="IPP_trans"/>
    <property type="match status" value="1"/>
</dbReference>
<evidence type="ECO:0000256" key="1">
    <source>
        <dbReference type="ARBA" id="ARBA00005842"/>
    </source>
</evidence>
<dbReference type="InterPro" id="IPR013087">
    <property type="entry name" value="Znf_C2H2_type"/>
</dbReference>
<evidence type="ECO:0000256" key="6">
    <source>
        <dbReference type="RuleBase" id="RU003783"/>
    </source>
</evidence>
<keyword evidence="2 5" id="KW-0808">Transferase</keyword>
<sequence>MVPAPPHNPLIAIVGATGTGKSQLAVSLAERFNGEIINGDALQIYEGLPITTNKTPPEERKDIPHHLLGCVKLDEEPWTVQQFRDRASKIIEEIKSRRKLPILVGGTHYYTQCLLFKDAVVEQEDVGRIAQEQQEQQEQKWPILDASTEEVLEELQRVDPVMARRWHPNDRRKIRRSLEIWLTTGRKASEVYDQQRQARTSTDSQTTQAIWESIESPDNMHERSVTDSNSPLSYHTLIFWTHAGSDVLNPRLENRVDNMVSEGLLEEVQSMYNFLQDQEQQGKTVDQSRGIWVAIGFKEHLPYIMDGNNSEEPKKEGIERTKIATRQYAKRQVRWIRLRLQRALTEVNSADRLFLLDAADLAKWSQNVEEKARDITEAFLGGSTLPKPGSLSDAAREMLVTTEETSRAARHCDACSKTLMSEEEWIGHLKSKGHKSGVRPKVDWRALYPKIKGQ</sequence>
<dbReference type="Proteomes" id="UP001276659">
    <property type="component" value="Unassembled WGS sequence"/>
</dbReference>
<dbReference type="GO" id="GO:0052381">
    <property type="term" value="F:tRNA dimethylallyltransferase activity"/>
    <property type="evidence" value="ECO:0007669"/>
    <property type="project" value="UniProtKB-UniRule"/>
</dbReference>
<feature type="domain" description="C2H2-type" evidence="8">
    <location>
        <begin position="412"/>
        <end position="434"/>
    </location>
</feature>
<keyword evidence="4 5" id="KW-0067">ATP-binding</keyword>
<dbReference type="EMBL" id="JASNWA010000009">
    <property type="protein sequence ID" value="KAK3169470.1"/>
    <property type="molecule type" value="Genomic_DNA"/>
</dbReference>
<dbReference type="PROSITE" id="PS00028">
    <property type="entry name" value="ZINC_FINGER_C2H2_1"/>
    <property type="match status" value="1"/>
</dbReference>
<keyword evidence="5 6" id="KW-0819">tRNA processing</keyword>
<dbReference type="InterPro" id="IPR039657">
    <property type="entry name" value="Dimethylallyltransferase"/>
</dbReference>
<evidence type="ECO:0000256" key="5">
    <source>
        <dbReference type="PIRNR" id="PIRNR039110"/>
    </source>
</evidence>
<protein>
    <recommendedName>
        <fullName evidence="5 6">tRNA dimethylallyltransferase</fullName>
        <ecNumber evidence="5 6">2.5.1.75</ecNumber>
    </recommendedName>
</protein>
<evidence type="ECO:0000313" key="10">
    <source>
        <dbReference type="Proteomes" id="UP001276659"/>
    </source>
</evidence>
<dbReference type="PIRSF" id="PIRSF039110">
    <property type="entry name" value="IPP_transferase"/>
    <property type="match status" value="1"/>
</dbReference>
<evidence type="ECO:0000259" key="8">
    <source>
        <dbReference type="PROSITE" id="PS00028"/>
    </source>
</evidence>
<dbReference type="GO" id="GO:0006400">
    <property type="term" value="P:tRNA modification"/>
    <property type="evidence" value="ECO:0007669"/>
    <property type="project" value="TreeGrafter"/>
</dbReference>
<keyword evidence="10" id="KW-1185">Reference proteome</keyword>
<evidence type="ECO:0000256" key="4">
    <source>
        <dbReference type="ARBA" id="ARBA00022840"/>
    </source>
</evidence>
<dbReference type="Gene3D" id="1.10.20.140">
    <property type="match status" value="1"/>
</dbReference>
<dbReference type="Pfam" id="PF01715">
    <property type="entry name" value="IPPT"/>
    <property type="match status" value="1"/>
</dbReference>
<dbReference type="NCBIfam" id="TIGR00174">
    <property type="entry name" value="miaA"/>
    <property type="match status" value="1"/>
</dbReference>
<dbReference type="CDD" id="cd02019">
    <property type="entry name" value="NK"/>
    <property type="match status" value="1"/>
</dbReference>
<evidence type="ECO:0000313" key="9">
    <source>
        <dbReference type="EMBL" id="KAK3169470.1"/>
    </source>
</evidence>
<dbReference type="AlphaFoldDB" id="A0AAD9Z1E6"/>
<evidence type="ECO:0000256" key="2">
    <source>
        <dbReference type="ARBA" id="ARBA00022679"/>
    </source>
</evidence>
<dbReference type="InterPro" id="IPR027417">
    <property type="entry name" value="P-loop_NTPase"/>
</dbReference>
<dbReference type="Gene3D" id="3.40.50.300">
    <property type="entry name" value="P-loop containing nucleotide triphosphate hydrolases"/>
    <property type="match status" value="1"/>
</dbReference>
<keyword evidence="3 5" id="KW-0547">Nucleotide-binding</keyword>
<accession>A0AAD9Z1E6</accession>
<comment type="caution">
    <text evidence="9">The sequence shown here is derived from an EMBL/GenBank/DDBJ whole genome shotgun (WGS) entry which is preliminary data.</text>
</comment>
<dbReference type="InterPro" id="IPR030666">
    <property type="entry name" value="IPP_transferase_euk"/>
</dbReference>
<keyword evidence="5" id="KW-0963">Cytoplasm</keyword>
<name>A0AAD9Z1E6_9LECA</name>